<dbReference type="EMBL" id="MT143893">
    <property type="protein sequence ID" value="QJB04981.1"/>
    <property type="molecule type" value="Genomic_DNA"/>
</dbReference>
<accession>A0A6H1Z7M7</accession>
<gene>
    <name evidence="1" type="ORF">MM171A00247_0009</name>
    <name evidence="2" type="ORF">MM171B00144_0020</name>
</gene>
<dbReference type="InterPro" id="IPR027417">
    <property type="entry name" value="P-loop_NTPase"/>
</dbReference>
<dbReference type="AlphaFoldDB" id="A0A6H1Z7M7"/>
<sequence>MEDRELQFRWEIALRDPISFLKDFVYTYDPHGEPTVKKLYQQEYLYYLTNLWLKEPLLLVAKSRQMLVTWLFVALFTWDAISHKGRFIFFQSKKEDDAGNLKIPLSLLSRVKFIVDNIDERVRPIYKVSQTPPIIRFMETGSVIHGISQDSEAVRQYTATGILADELAFQENAERAFEAVMPTLIGGGRFTGVSSANGKNFFYRLYADEE</sequence>
<evidence type="ECO:0000313" key="1">
    <source>
        <dbReference type="EMBL" id="QJA43295.1"/>
    </source>
</evidence>
<proteinExistence type="predicted"/>
<protein>
    <submittedName>
        <fullName evidence="1">Putative terminase</fullName>
    </submittedName>
</protein>
<reference evidence="1" key="1">
    <citation type="submission" date="2020-03" db="EMBL/GenBank/DDBJ databases">
        <title>The deep terrestrial virosphere.</title>
        <authorList>
            <person name="Holmfeldt K."/>
            <person name="Nilsson E."/>
            <person name="Simone D."/>
            <person name="Lopez-Fernandez M."/>
            <person name="Wu X."/>
            <person name="de Brujin I."/>
            <person name="Lundin D."/>
            <person name="Andersson A."/>
            <person name="Bertilsson S."/>
            <person name="Dopson M."/>
        </authorList>
    </citation>
    <scope>NUCLEOTIDE SEQUENCE</scope>
    <source>
        <strain evidence="1">MM171A00247</strain>
        <strain evidence="2">MM171B00144</strain>
    </source>
</reference>
<organism evidence="1">
    <name type="scientific">viral metagenome</name>
    <dbReference type="NCBI Taxonomy" id="1070528"/>
    <lineage>
        <taxon>unclassified sequences</taxon>
        <taxon>metagenomes</taxon>
        <taxon>organismal metagenomes</taxon>
    </lineage>
</organism>
<name>A0A6H1Z7M7_9ZZZZ</name>
<evidence type="ECO:0000313" key="2">
    <source>
        <dbReference type="EMBL" id="QJB04981.1"/>
    </source>
</evidence>
<dbReference type="Gene3D" id="3.40.50.300">
    <property type="entry name" value="P-loop containing nucleotide triphosphate hydrolases"/>
    <property type="match status" value="1"/>
</dbReference>
<dbReference type="EMBL" id="MT143700">
    <property type="protein sequence ID" value="QJA43295.1"/>
    <property type="molecule type" value="Genomic_DNA"/>
</dbReference>